<dbReference type="Gene3D" id="3.30.420.40">
    <property type="match status" value="2"/>
</dbReference>
<name>A0A167LZL0_PHYB8</name>
<dbReference type="OrthoDB" id="2963168at2759"/>
<dbReference type="VEuPathDB" id="FungiDB:PHYBLDRAFT_147913"/>
<accession>A0A167LZL0</accession>
<dbReference type="STRING" id="763407.A0A167LZL0"/>
<proteinExistence type="predicted"/>
<dbReference type="RefSeq" id="XP_018289459.1">
    <property type="nucleotide sequence ID" value="XM_018431973.1"/>
</dbReference>
<evidence type="ECO:0000313" key="1">
    <source>
        <dbReference type="EMBL" id="OAD71419.1"/>
    </source>
</evidence>
<dbReference type="PRINTS" id="PR00301">
    <property type="entry name" value="HEATSHOCK70"/>
</dbReference>
<gene>
    <name evidence="1" type="ORF">PHYBLDRAFT_147913</name>
</gene>
<protein>
    <recommendedName>
        <fullName evidence="3">Actin-like ATPase domain-containing protein</fullName>
    </recommendedName>
</protein>
<organism evidence="1 2">
    <name type="scientific">Phycomyces blakesleeanus (strain ATCC 8743b / DSM 1359 / FGSC 10004 / NBRC 33097 / NRRL 1555)</name>
    <dbReference type="NCBI Taxonomy" id="763407"/>
    <lineage>
        <taxon>Eukaryota</taxon>
        <taxon>Fungi</taxon>
        <taxon>Fungi incertae sedis</taxon>
        <taxon>Mucoromycota</taxon>
        <taxon>Mucoromycotina</taxon>
        <taxon>Mucoromycetes</taxon>
        <taxon>Mucorales</taxon>
        <taxon>Phycomycetaceae</taxon>
        <taxon>Phycomyces</taxon>
    </lineage>
</organism>
<dbReference type="InParanoid" id="A0A167LZL0"/>
<reference evidence="2" key="1">
    <citation type="submission" date="2015-06" db="EMBL/GenBank/DDBJ databases">
        <title>Expansion of signal transduction pathways in fungi by whole-genome duplication.</title>
        <authorList>
            <consortium name="DOE Joint Genome Institute"/>
            <person name="Corrochano L.M."/>
            <person name="Kuo A."/>
            <person name="Marcet-Houben M."/>
            <person name="Polaino S."/>
            <person name="Salamov A."/>
            <person name="Villalobos J.M."/>
            <person name="Alvarez M.I."/>
            <person name="Avalos J."/>
            <person name="Benito E.P."/>
            <person name="Benoit I."/>
            <person name="Burger G."/>
            <person name="Camino L.P."/>
            <person name="Canovas D."/>
            <person name="Cerda-Olmedo E."/>
            <person name="Cheng J.-F."/>
            <person name="Dominguez A."/>
            <person name="Elias M."/>
            <person name="Eslava A.P."/>
            <person name="Glaser F."/>
            <person name="Grimwood J."/>
            <person name="Gutierrez G."/>
            <person name="Heitman J."/>
            <person name="Henrissat B."/>
            <person name="Iturriaga E.A."/>
            <person name="Lang B.F."/>
            <person name="Lavin J.L."/>
            <person name="Lee S."/>
            <person name="Li W."/>
            <person name="Lindquist E."/>
            <person name="Lopez-Garcia S."/>
            <person name="Luque E.M."/>
            <person name="Marcos A.T."/>
            <person name="Martin J."/>
            <person name="McCluskey K."/>
            <person name="Medina H.R."/>
            <person name="Miralles-Duran A."/>
            <person name="Miyazaki A."/>
            <person name="Munoz-Torres E."/>
            <person name="Oguiza J.A."/>
            <person name="Ohm R."/>
            <person name="Olmedo M."/>
            <person name="Orejas M."/>
            <person name="Ortiz-Castellanos L."/>
            <person name="Pisabarro A.G."/>
            <person name="Rodriguez-Romero J."/>
            <person name="Ruiz-Herrera J."/>
            <person name="Ruiz-Vazquez R."/>
            <person name="Sanz C."/>
            <person name="Schackwitz W."/>
            <person name="Schmutz J."/>
            <person name="Shahriari M."/>
            <person name="Shelest E."/>
            <person name="Silva-Franco F."/>
            <person name="Soanes D."/>
            <person name="Syed K."/>
            <person name="Tagua V.G."/>
            <person name="Talbot N.J."/>
            <person name="Thon M."/>
            <person name="De vries R.P."/>
            <person name="Wiebenga A."/>
            <person name="Yadav J.S."/>
            <person name="Braun E.L."/>
            <person name="Baker S."/>
            <person name="Garre V."/>
            <person name="Horwitz B."/>
            <person name="Torres-Martinez S."/>
            <person name="Idnurm A."/>
            <person name="Herrera-Estrella A."/>
            <person name="Gabaldon T."/>
            <person name="Grigoriev I.V."/>
        </authorList>
    </citation>
    <scope>NUCLEOTIDE SEQUENCE [LARGE SCALE GENOMIC DNA]</scope>
    <source>
        <strain evidence="2">NRRL 1555(-)</strain>
    </source>
</reference>
<keyword evidence="2" id="KW-1185">Reference proteome</keyword>
<dbReference type="AlphaFoldDB" id="A0A167LZL0"/>
<dbReference type="SUPFAM" id="SSF53067">
    <property type="entry name" value="Actin-like ATPase domain"/>
    <property type="match status" value="2"/>
</dbReference>
<dbReference type="Proteomes" id="UP000077315">
    <property type="component" value="Unassembled WGS sequence"/>
</dbReference>
<dbReference type="GeneID" id="28992879"/>
<dbReference type="PANTHER" id="PTHR14187">
    <property type="entry name" value="ALPHA KINASE/ELONGATION FACTOR 2 KINASE"/>
    <property type="match status" value="1"/>
</dbReference>
<dbReference type="EMBL" id="KV440986">
    <property type="protein sequence ID" value="OAD71419.1"/>
    <property type="molecule type" value="Genomic_DNA"/>
</dbReference>
<dbReference type="InterPro" id="IPR043129">
    <property type="entry name" value="ATPase_NBD"/>
</dbReference>
<dbReference type="PANTHER" id="PTHR14187:SF5">
    <property type="entry name" value="HEAT SHOCK 70 KDA PROTEIN 12A"/>
    <property type="match status" value="1"/>
</dbReference>
<sequence length="572" mass="65811">MESTLKVYSIIVGIDFGTTFSGYQIASLKDDEAEEYEYPIEDDEPWIYKEAPSTMFYKKEYKELLQYGEDANDEVRLNPDSGYYVTRVKLWLDRTIKDHLPLPHNLTPVEVIGDYLREMYKDICKNVPKEYPACIDSSEYRYCMTVPTIWSEESKGIMREAAILAGIITKYDEPGRLLIVDEAVAAALHAEYESPELVLENGDCYMICDAGGGTVDIAVFERDNSSGVNGLKELTMGTGSSCGSSFVDAQFETMLREKVSKYPGINDWDIYITTYTFKEGLKELFGGDDNENIVEALDEINRELITNHPEIDEELFTLDDIRKTFEPVVDEVLHVIEKQFSQLGDREVDVMFITGGFGQSPYLQERIQNTFDDRVKTFKVIEESYLAVMKGAALFGQHPRKVTQRILRRTYGIKICSPIDETENDTNTKSSKNRFYMCIRKGDPVKEDTWVTRKIIWKKNVVPIISMYAYDGDEPIPEYPTAKEIDLVAIFDTKFPIDDRKEVNYEILVMRMRFGLDKIDIKVNIAGRDFEYVTVWDVTGEKTTQLYSEPFPPPNVKVRKFWLLDTIVKHLP</sequence>
<evidence type="ECO:0008006" key="3">
    <source>
        <dbReference type="Google" id="ProtNLM"/>
    </source>
</evidence>
<evidence type="ECO:0000313" key="2">
    <source>
        <dbReference type="Proteomes" id="UP000077315"/>
    </source>
</evidence>